<gene>
    <name evidence="1" type="primary">X975_20148</name>
    <name evidence="1" type="ORF">TNIN_273732</name>
</gene>
<proteinExistence type="predicted"/>
<reference evidence="1" key="1">
    <citation type="submission" date="2020-08" db="EMBL/GenBank/DDBJ databases">
        <title>Multicomponent nature underlies the extraordinary mechanical properties of spider dragline silk.</title>
        <authorList>
            <person name="Kono N."/>
            <person name="Nakamura H."/>
            <person name="Mori M."/>
            <person name="Yoshida Y."/>
            <person name="Ohtoshi R."/>
            <person name="Malay A.D."/>
            <person name="Moran D.A.P."/>
            <person name="Tomita M."/>
            <person name="Numata K."/>
            <person name="Arakawa K."/>
        </authorList>
    </citation>
    <scope>NUCLEOTIDE SEQUENCE</scope>
</reference>
<evidence type="ECO:0000313" key="1">
    <source>
        <dbReference type="EMBL" id="GFY77395.1"/>
    </source>
</evidence>
<dbReference type="Proteomes" id="UP000886998">
    <property type="component" value="Unassembled WGS sequence"/>
</dbReference>
<organism evidence="1 2">
    <name type="scientific">Trichonephila inaurata madagascariensis</name>
    <dbReference type="NCBI Taxonomy" id="2747483"/>
    <lineage>
        <taxon>Eukaryota</taxon>
        <taxon>Metazoa</taxon>
        <taxon>Ecdysozoa</taxon>
        <taxon>Arthropoda</taxon>
        <taxon>Chelicerata</taxon>
        <taxon>Arachnida</taxon>
        <taxon>Araneae</taxon>
        <taxon>Araneomorphae</taxon>
        <taxon>Entelegynae</taxon>
        <taxon>Araneoidea</taxon>
        <taxon>Nephilidae</taxon>
        <taxon>Trichonephila</taxon>
        <taxon>Trichonephila inaurata</taxon>
    </lineage>
</organism>
<evidence type="ECO:0000313" key="2">
    <source>
        <dbReference type="Proteomes" id="UP000886998"/>
    </source>
</evidence>
<protein>
    <submittedName>
        <fullName evidence="1">Rap guanine nucleotide exchange factor 2</fullName>
    </submittedName>
</protein>
<dbReference type="EMBL" id="BMAV01022436">
    <property type="protein sequence ID" value="GFY77395.1"/>
    <property type="molecule type" value="Genomic_DNA"/>
</dbReference>
<name>A0A8X6YQN8_9ARAC</name>
<accession>A0A8X6YQN8</accession>
<sequence length="105" mass="11765">MVFGGVSVLPENKNMMDCVLMELKSDKRFQSFGKRGPSSGRRVNECLILEPSEAICRGSTLSILLRLLNNFCTKEWCLLDDAKYPLKIPDLAPNLTPRAGAYNTR</sequence>
<keyword evidence="2" id="KW-1185">Reference proteome</keyword>
<dbReference type="OrthoDB" id="7689694at2759"/>
<comment type="caution">
    <text evidence="1">The sequence shown here is derived from an EMBL/GenBank/DDBJ whole genome shotgun (WGS) entry which is preliminary data.</text>
</comment>
<dbReference type="AlphaFoldDB" id="A0A8X6YQN8"/>